<keyword evidence="4" id="KW-1185">Reference proteome</keyword>
<dbReference type="OrthoDB" id="2157498at2759"/>
<organism evidence="3 4">
    <name type="scientific">Neocallimastix californiae</name>
    <dbReference type="NCBI Taxonomy" id="1754190"/>
    <lineage>
        <taxon>Eukaryota</taxon>
        <taxon>Fungi</taxon>
        <taxon>Fungi incertae sedis</taxon>
        <taxon>Chytridiomycota</taxon>
        <taxon>Chytridiomycota incertae sedis</taxon>
        <taxon>Neocallimastigomycetes</taxon>
        <taxon>Neocallimastigales</taxon>
        <taxon>Neocallimastigaceae</taxon>
        <taxon>Neocallimastix</taxon>
    </lineage>
</organism>
<evidence type="ECO:0000256" key="1">
    <source>
        <dbReference type="SAM" id="MobiDB-lite"/>
    </source>
</evidence>
<keyword evidence="2" id="KW-0812">Transmembrane</keyword>
<keyword evidence="2" id="KW-1133">Transmembrane helix</keyword>
<protein>
    <submittedName>
        <fullName evidence="3">Uncharacterized protein</fullName>
    </submittedName>
</protein>
<proteinExistence type="predicted"/>
<name>A0A1Y2DC20_9FUNG</name>
<keyword evidence="2" id="KW-0472">Membrane</keyword>
<feature type="compositionally biased region" description="Polar residues" evidence="1">
    <location>
        <begin position="8"/>
        <end position="20"/>
    </location>
</feature>
<accession>A0A1Y2DC20</accession>
<reference evidence="3 4" key="1">
    <citation type="submission" date="2016-08" db="EMBL/GenBank/DDBJ databases">
        <title>A Parts List for Fungal Cellulosomes Revealed by Comparative Genomics.</title>
        <authorList>
            <consortium name="DOE Joint Genome Institute"/>
            <person name="Haitjema C.H."/>
            <person name="Gilmore S.P."/>
            <person name="Henske J.K."/>
            <person name="Solomon K.V."/>
            <person name="De Groot R."/>
            <person name="Kuo A."/>
            <person name="Mondo S.J."/>
            <person name="Salamov A.A."/>
            <person name="Labutti K."/>
            <person name="Zhao Z."/>
            <person name="Chiniquy J."/>
            <person name="Barry K."/>
            <person name="Brewer H.M."/>
            <person name="Purvine S.O."/>
            <person name="Wright A.T."/>
            <person name="Boxma B."/>
            <person name="Van Alen T."/>
            <person name="Hackstein J.H."/>
            <person name="Baker S.E."/>
            <person name="Grigoriev I.V."/>
            <person name="O'Malley M.A."/>
        </authorList>
    </citation>
    <scope>NUCLEOTIDE SEQUENCE [LARGE SCALE GENOMIC DNA]</scope>
    <source>
        <strain evidence="3 4">G1</strain>
    </source>
</reference>
<dbReference type="AlphaFoldDB" id="A0A1Y2DC20"/>
<gene>
    <name evidence="3" type="ORF">LY90DRAFT_506800</name>
</gene>
<dbReference type="STRING" id="1754190.A0A1Y2DC20"/>
<sequence length="240" mass="26982">MTDRVPDSPSQLKSGLNTLSIPYKSKDSISNSPSSLHLKSRNSRKFNELSSSSSFSKINKYTNTKESNLKKDEDVKSFSHQNLKVITEKSQISKEDSNIHKTSSNILSPAYRRSPLVRDFTFPFPYEKDSKLSKPLTSPIVTSSYPYHSSHLVRPASPHVTTVHSLPPTNKEPTILLNNDYENPIKTQRYSPTSTHLAGWLLLFTTYAVFVLGMYSVVFSKIMSDTGNPLEILIKGLIIK</sequence>
<feature type="transmembrane region" description="Helical" evidence="2">
    <location>
        <begin position="197"/>
        <end position="218"/>
    </location>
</feature>
<dbReference type="Proteomes" id="UP000193920">
    <property type="component" value="Unassembled WGS sequence"/>
</dbReference>
<evidence type="ECO:0000313" key="4">
    <source>
        <dbReference type="Proteomes" id="UP000193920"/>
    </source>
</evidence>
<dbReference type="EMBL" id="MCOG01000074">
    <property type="protein sequence ID" value="ORY56225.1"/>
    <property type="molecule type" value="Genomic_DNA"/>
</dbReference>
<comment type="caution">
    <text evidence="3">The sequence shown here is derived from an EMBL/GenBank/DDBJ whole genome shotgun (WGS) entry which is preliminary data.</text>
</comment>
<evidence type="ECO:0000313" key="3">
    <source>
        <dbReference type="EMBL" id="ORY56225.1"/>
    </source>
</evidence>
<evidence type="ECO:0000256" key="2">
    <source>
        <dbReference type="SAM" id="Phobius"/>
    </source>
</evidence>
<feature type="region of interest" description="Disordered" evidence="1">
    <location>
        <begin position="1"/>
        <end position="43"/>
    </location>
</feature>